<comment type="caution">
    <text evidence="1">The sequence shown here is derived from an EMBL/GenBank/DDBJ whole genome shotgun (WGS) entry which is preliminary data.</text>
</comment>
<gene>
    <name evidence="1" type="ORF">Vadar_004454</name>
</gene>
<reference evidence="1 2" key="1">
    <citation type="journal article" date="2021" name="Hortic Res">
        <title>High-quality reference genome and annotation aids understanding of berry development for evergreen blueberry (Vaccinium darrowii).</title>
        <authorList>
            <person name="Yu J."/>
            <person name="Hulse-Kemp A.M."/>
            <person name="Babiker E."/>
            <person name="Staton M."/>
        </authorList>
    </citation>
    <scope>NUCLEOTIDE SEQUENCE [LARGE SCALE GENOMIC DNA]</scope>
    <source>
        <strain evidence="2">cv. NJ 8807/NJ 8810</strain>
        <tissue evidence="1">Young leaf</tissue>
    </source>
</reference>
<organism evidence="1 2">
    <name type="scientific">Vaccinium darrowii</name>
    <dbReference type="NCBI Taxonomy" id="229202"/>
    <lineage>
        <taxon>Eukaryota</taxon>
        <taxon>Viridiplantae</taxon>
        <taxon>Streptophyta</taxon>
        <taxon>Embryophyta</taxon>
        <taxon>Tracheophyta</taxon>
        <taxon>Spermatophyta</taxon>
        <taxon>Magnoliopsida</taxon>
        <taxon>eudicotyledons</taxon>
        <taxon>Gunneridae</taxon>
        <taxon>Pentapetalae</taxon>
        <taxon>asterids</taxon>
        <taxon>Ericales</taxon>
        <taxon>Ericaceae</taxon>
        <taxon>Vaccinioideae</taxon>
        <taxon>Vaccinieae</taxon>
        <taxon>Vaccinium</taxon>
    </lineage>
</organism>
<accession>A0ACB7YBF9</accession>
<evidence type="ECO:0000313" key="1">
    <source>
        <dbReference type="EMBL" id="KAH7850905.1"/>
    </source>
</evidence>
<keyword evidence="2" id="KW-1185">Reference proteome</keyword>
<sequence length="204" mass="22865">MWSTTIQIAWHEALEILQLGPFCHKIGSNAIKAIAIYSPNLRKFRLSGIRDIDGDAINALAKHCLSLIKIGFVDCHNIDEVAVSNVVLLQFLSVAGTTRMNRGLVSKNWTKLPNLPTSYACESEGERTEKTETPFGEKKRLSHQTAKQFNPSSVDNLWYAWWEKSGYFVADSSSSKLPFVINVWIQCLVDAWGGPCWNSYPDGD</sequence>
<dbReference type="EMBL" id="CM037158">
    <property type="protein sequence ID" value="KAH7850905.1"/>
    <property type="molecule type" value="Genomic_DNA"/>
</dbReference>
<dbReference type="Proteomes" id="UP000828048">
    <property type="component" value="Chromosome 8"/>
</dbReference>
<proteinExistence type="predicted"/>
<name>A0ACB7YBF9_9ERIC</name>
<evidence type="ECO:0000313" key="2">
    <source>
        <dbReference type="Proteomes" id="UP000828048"/>
    </source>
</evidence>
<protein>
    <submittedName>
        <fullName evidence="1">Uncharacterized protein</fullName>
    </submittedName>
</protein>